<evidence type="ECO:0000313" key="1">
    <source>
        <dbReference type="EMBL" id="GAN44766.1"/>
    </source>
</evidence>
<dbReference type="HOGENOM" id="CLU_3009320_0_0_6"/>
<dbReference type="Gene3D" id="3.90.190.20">
    <property type="entry name" value="Mur ligase, C-terminal domain"/>
    <property type="match status" value="1"/>
</dbReference>
<accession>A0A0S6Z2P2</accession>
<keyword evidence="1" id="KW-0436">Ligase</keyword>
<reference evidence="1" key="1">
    <citation type="submission" date="2015-03" db="EMBL/GenBank/DDBJ databases">
        <title>Draft genome sequence of Mizugakiibacter sediminis skMP5.</title>
        <authorList>
            <person name="Watanabe T."/>
            <person name="Kojima H."/>
            <person name="Fukui M."/>
        </authorList>
    </citation>
    <scope>NUCLEOTIDE SEQUENCE</scope>
    <source>
        <strain evidence="1">SkMP5</strain>
    </source>
</reference>
<gene>
    <name evidence="1" type="ORF">MBSD_1301</name>
</gene>
<protein>
    <submittedName>
        <fullName evidence="1">UDP-N-acetylmuramoylalanine ligase</fullName>
    </submittedName>
</protein>
<name>A0A0S6Z2P2_9GAMM</name>
<proteinExistence type="predicted"/>
<dbReference type="EMBL" id="DF952378">
    <property type="protein sequence ID" value="GAN44766.1"/>
    <property type="molecule type" value="Genomic_DNA"/>
</dbReference>
<dbReference type="InterPro" id="IPR036615">
    <property type="entry name" value="Mur_ligase_C_dom_sf"/>
</dbReference>
<sequence>MAQAHALTPPGGCVLLSPGAPSFDQFRDYAARGRRFAELAGFDGAAITGIEGLGVA</sequence>
<organism evidence="1">
    <name type="scientific">Mizugakiibacter sediminis</name>
    <dbReference type="NCBI Taxonomy" id="1475481"/>
    <lineage>
        <taxon>Bacteria</taxon>
        <taxon>Pseudomonadati</taxon>
        <taxon>Pseudomonadota</taxon>
        <taxon>Gammaproteobacteria</taxon>
        <taxon>Lysobacterales</taxon>
        <taxon>Rhodanobacteraceae</taxon>
        <taxon>Mizugakiibacter</taxon>
    </lineage>
</organism>
<dbReference type="SUPFAM" id="SSF53244">
    <property type="entry name" value="MurD-like peptide ligases, peptide-binding domain"/>
    <property type="match status" value="1"/>
</dbReference>
<dbReference type="AlphaFoldDB" id="A0A0S6Z2P2"/>
<dbReference type="GO" id="GO:0016881">
    <property type="term" value="F:acid-amino acid ligase activity"/>
    <property type="evidence" value="ECO:0007669"/>
    <property type="project" value="InterPro"/>
</dbReference>